<dbReference type="Proteomes" id="UP001153461">
    <property type="component" value="Unassembled WGS sequence"/>
</dbReference>
<sequence length="64" mass="6891">MLRSPLLGAILLLEPYVKLLEQPLAIPGSTEVSLGSVFPSFFQTEVVHVSFCCTHTSPGDSSRS</sequence>
<proteinExistence type="predicted"/>
<evidence type="ECO:0000313" key="2">
    <source>
        <dbReference type="Proteomes" id="UP001153461"/>
    </source>
</evidence>
<accession>A0A9W4HJL5</accession>
<protein>
    <submittedName>
        <fullName evidence="1">Uncharacterized protein</fullName>
    </submittedName>
</protein>
<evidence type="ECO:0000313" key="1">
    <source>
        <dbReference type="EMBL" id="CAG8058554.1"/>
    </source>
</evidence>
<organism evidence="1 2">
    <name type="scientific">Penicillium nalgiovense</name>
    <dbReference type="NCBI Taxonomy" id="60175"/>
    <lineage>
        <taxon>Eukaryota</taxon>
        <taxon>Fungi</taxon>
        <taxon>Dikarya</taxon>
        <taxon>Ascomycota</taxon>
        <taxon>Pezizomycotina</taxon>
        <taxon>Eurotiomycetes</taxon>
        <taxon>Eurotiomycetidae</taxon>
        <taxon>Eurotiales</taxon>
        <taxon>Aspergillaceae</taxon>
        <taxon>Penicillium</taxon>
    </lineage>
</organism>
<gene>
    <name evidence="1" type="ORF">PNAL_LOCUS3504</name>
</gene>
<dbReference type="EMBL" id="CAJVNV010000117">
    <property type="protein sequence ID" value="CAG8058554.1"/>
    <property type="molecule type" value="Genomic_DNA"/>
</dbReference>
<dbReference type="OrthoDB" id="2127950at2759"/>
<name>A0A9W4HJL5_PENNA</name>
<comment type="caution">
    <text evidence="1">The sequence shown here is derived from an EMBL/GenBank/DDBJ whole genome shotgun (WGS) entry which is preliminary data.</text>
</comment>
<dbReference type="AlphaFoldDB" id="A0A9W4HJL5"/>
<reference evidence="1" key="1">
    <citation type="submission" date="2021-07" db="EMBL/GenBank/DDBJ databases">
        <authorList>
            <person name="Branca A.L. A."/>
        </authorList>
    </citation>
    <scope>NUCLEOTIDE SEQUENCE</scope>
</reference>